<feature type="chain" id="PRO_5042127242" description="Sulfhydryl oxidase" evidence="9">
    <location>
        <begin position="22"/>
        <end position="578"/>
    </location>
</feature>
<dbReference type="GO" id="GO:0016971">
    <property type="term" value="F:flavin-dependent sulfhydryl oxidase activity"/>
    <property type="evidence" value="ECO:0007669"/>
    <property type="project" value="InterPro"/>
</dbReference>
<evidence type="ECO:0000256" key="8">
    <source>
        <dbReference type="RuleBase" id="RU371123"/>
    </source>
</evidence>
<keyword evidence="7" id="KW-0325">Glycoprotein</keyword>
<comment type="caution">
    <text evidence="12">The sequence shown here is derived from an EMBL/GenBank/DDBJ whole genome shotgun (WGS) entry which is preliminary data.</text>
</comment>
<dbReference type="AlphaFoldDB" id="A0AAD4R9A1"/>
<dbReference type="GO" id="GO:0000139">
    <property type="term" value="C:Golgi membrane"/>
    <property type="evidence" value="ECO:0007669"/>
    <property type="project" value="TreeGrafter"/>
</dbReference>
<organism evidence="12 13">
    <name type="scientific">Ditylenchus destructor</name>
    <dbReference type="NCBI Taxonomy" id="166010"/>
    <lineage>
        <taxon>Eukaryota</taxon>
        <taxon>Metazoa</taxon>
        <taxon>Ecdysozoa</taxon>
        <taxon>Nematoda</taxon>
        <taxon>Chromadorea</taxon>
        <taxon>Rhabditida</taxon>
        <taxon>Tylenchina</taxon>
        <taxon>Tylenchomorpha</taxon>
        <taxon>Sphaerularioidea</taxon>
        <taxon>Anguinidae</taxon>
        <taxon>Anguininae</taxon>
        <taxon>Ditylenchus</taxon>
    </lineage>
</organism>
<evidence type="ECO:0000256" key="2">
    <source>
        <dbReference type="ARBA" id="ARBA00022630"/>
    </source>
</evidence>
<comment type="catalytic activity">
    <reaction evidence="8">
        <text>2 R'C(R)SH + O2 = R'C(R)S-S(R)CR' + H2O2</text>
        <dbReference type="Rhea" id="RHEA:17357"/>
        <dbReference type="ChEBI" id="CHEBI:15379"/>
        <dbReference type="ChEBI" id="CHEBI:16240"/>
        <dbReference type="ChEBI" id="CHEBI:16520"/>
        <dbReference type="ChEBI" id="CHEBI:17412"/>
        <dbReference type="EC" id="1.8.3.2"/>
    </reaction>
</comment>
<dbReference type="GO" id="GO:0006457">
    <property type="term" value="P:protein folding"/>
    <property type="evidence" value="ECO:0007669"/>
    <property type="project" value="TreeGrafter"/>
</dbReference>
<evidence type="ECO:0000313" key="12">
    <source>
        <dbReference type="EMBL" id="KAI1725925.1"/>
    </source>
</evidence>
<dbReference type="PROSITE" id="PS00194">
    <property type="entry name" value="THIOREDOXIN_1"/>
    <property type="match status" value="1"/>
</dbReference>
<evidence type="ECO:0000256" key="6">
    <source>
        <dbReference type="ARBA" id="ARBA00023157"/>
    </source>
</evidence>
<evidence type="ECO:0000256" key="1">
    <source>
        <dbReference type="ARBA" id="ARBA00001974"/>
    </source>
</evidence>
<dbReference type="GO" id="GO:0005615">
    <property type="term" value="C:extracellular space"/>
    <property type="evidence" value="ECO:0007669"/>
    <property type="project" value="TreeGrafter"/>
</dbReference>
<evidence type="ECO:0000256" key="4">
    <source>
        <dbReference type="ARBA" id="ARBA00022827"/>
    </source>
</evidence>
<feature type="domain" description="ERV/ALR sulfhydryl oxidase" evidence="10">
    <location>
        <begin position="424"/>
        <end position="542"/>
    </location>
</feature>
<evidence type="ECO:0000256" key="5">
    <source>
        <dbReference type="ARBA" id="ARBA00023002"/>
    </source>
</evidence>
<keyword evidence="13" id="KW-1185">Reference proteome</keyword>
<dbReference type="InterPro" id="IPR039798">
    <property type="entry name" value="Sulfhydryl_oxidase"/>
</dbReference>
<keyword evidence="5 8" id="KW-0560">Oxidoreductase</keyword>
<dbReference type="SUPFAM" id="SSF52833">
    <property type="entry name" value="Thioredoxin-like"/>
    <property type="match status" value="1"/>
</dbReference>
<protein>
    <recommendedName>
        <fullName evidence="8">Sulfhydryl oxidase</fullName>
        <ecNumber evidence="8">1.8.3.2</ecNumber>
    </recommendedName>
</protein>
<keyword evidence="2 8" id="KW-0285">Flavoprotein</keyword>
<dbReference type="InterPro" id="IPR017905">
    <property type="entry name" value="ERV/ALR_sulphydryl_oxidase"/>
</dbReference>
<dbReference type="InterPro" id="IPR013766">
    <property type="entry name" value="Thioredoxin_domain"/>
</dbReference>
<dbReference type="Gene3D" id="1.20.120.310">
    <property type="entry name" value="ERV/ALR sulfhydryl oxidase domain"/>
    <property type="match status" value="1"/>
</dbReference>
<reference evidence="12" key="1">
    <citation type="submission" date="2022-01" db="EMBL/GenBank/DDBJ databases">
        <title>Genome Sequence Resource for Two Populations of Ditylenchus destructor, the Migratory Endoparasitic Phytonematode.</title>
        <authorList>
            <person name="Zhang H."/>
            <person name="Lin R."/>
            <person name="Xie B."/>
        </authorList>
    </citation>
    <scope>NUCLEOTIDE SEQUENCE</scope>
    <source>
        <strain evidence="12">BazhouSP</strain>
    </source>
</reference>
<dbReference type="SUPFAM" id="SSF69000">
    <property type="entry name" value="FAD-dependent thiol oxidase"/>
    <property type="match status" value="1"/>
</dbReference>
<dbReference type="EMBL" id="JAKKPZ010000002">
    <property type="protein sequence ID" value="KAI1725925.1"/>
    <property type="molecule type" value="Genomic_DNA"/>
</dbReference>
<keyword evidence="4 8" id="KW-0274">FAD</keyword>
<dbReference type="InterPro" id="IPR042568">
    <property type="entry name" value="QSOX_FAD-bd_sf"/>
</dbReference>
<dbReference type="Gene3D" id="3.40.30.10">
    <property type="entry name" value="Glutaredoxin"/>
    <property type="match status" value="1"/>
</dbReference>
<dbReference type="Pfam" id="PF00085">
    <property type="entry name" value="Thioredoxin"/>
    <property type="match status" value="1"/>
</dbReference>
<keyword evidence="3 9" id="KW-0732">Signal</keyword>
<dbReference type="PROSITE" id="PS51324">
    <property type="entry name" value="ERV_ALR"/>
    <property type="match status" value="1"/>
</dbReference>
<dbReference type="GO" id="GO:0003756">
    <property type="term" value="F:protein disulfide isomerase activity"/>
    <property type="evidence" value="ECO:0007669"/>
    <property type="project" value="TreeGrafter"/>
</dbReference>
<dbReference type="PANTHER" id="PTHR22897:SF20">
    <property type="entry name" value="SULFHYDRYL OXIDASE"/>
    <property type="match status" value="1"/>
</dbReference>
<feature type="signal peptide" evidence="9">
    <location>
        <begin position="1"/>
        <end position="21"/>
    </location>
</feature>
<evidence type="ECO:0000259" key="11">
    <source>
        <dbReference type="PROSITE" id="PS51352"/>
    </source>
</evidence>
<dbReference type="InterPro" id="IPR036249">
    <property type="entry name" value="Thioredoxin-like_sf"/>
</dbReference>
<evidence type="ECO:0000256" key="3">
    <source>
        <dbReference type="ARBA" id="ARBA00022729"/>
    </source>
</evidence>
<dbReference type="PROSITE" id="PS51352">
    <property type="entry name" value="THIOREDOXIN_2"/>
    <property type="match status" value="1"/>
</dbReference>
<sequence>MSNAFIWVFLAISLFSSPIYTIKSDLNYEPNGDNSLLYRPGIDKVVNLDQETFGDTVFNSSAATLVEIYKDWCGHCRKFTPVYRAFAKSVQNWNEYVQVAALNCADLHNRKVCNSTRQIGKKTVPSMKLYPPQSANFKDAFEFDPNRTVDEMRHLLVDTLMEQENKWKGGSKSLLPVKVVVEDSHCASLKDILKEVWRKVSSAQITNVAAIFAETDGLNDAVALKLDLSPYKERLDVFLVDSNSKLAEMLEIKTFPTVALFKKGDDSPVSITALDNSSASSIVHSAGLSPVGSQIEDKEDNSTKHDIVDCDKEPEECKKLYYVSERDMLKALRMALYNEVLNEDFREGKDFDNIKEFLEILIEEMKNSLRAHQLFEDLMGFLHSKEGDRKFTATEWNSTFLDAEKKNEFPFPDKDADWEHCHGTSIEFRGFTCGLWTAFHTFTVHSYLNGKNNGIDTDDATNGTISPLKPLKAIQGWADSFFSCSHCRTHFLKMTQEEFPMDETKVKKPEDAFLYLWEAHNLVNNHLKGDQTEDPQFKKYQFPPAFLCNDCRTNEKDYDMKRVQEFLVEYYTNIKPHH</sequence>
<name>A0AAD4R9A1_9BILA</name>
<dbReference type="Gene3D" id="1.20.120.1960">
    <property type="entry name" value="QSOX sulfhydryl oxidase domain"/>
    <property type="match status" value="1"/>
</dbReference>
<evidence type="ECO:0000256" key="7">
    <source>
        <dbReference type="ARBA" id="ARBA00023180"/>
    </source>
</evidence>
<dbReference type="Proteomes" id="UP001201812">
    <property type="component" value="Unassembled WGS sequence"/>
</dbReference>
<accession>A0AAD4R9A1</accession>
<evidence type="ECO:0000313" key="13">
    <source>
        <dbReference type="Proteomes" id="UP001201812"/>
    </source>
</evidence>
<gene>
    <name evidence="12" type="ORF">DdX_02614</name>
</gene>
<comment type="cofactor">
    <cofactor evidence="1 8">
        <name>FAD</name>
        <dbReference type="ChEBI" id="CHEBI:57692"/>
    </cofactor>
</comment>
<dbReference type="PANTHER" id="PTHR22897">
    <property type="entry name" value="QUIESCIN Q6-RELATED SULFHYDRYL OXIDASE"/>
    <property type="match status" value="1"/>
</dbReference>
<feature type="domain" description="Thioredoxin" evidence="11">
    <location>
        <begin position="17"/>
        <end position="162"/>
    </location>
</feature>
<keyword evidence="6" id="KW-1015">Disulfide bond</keyword>
<dbReference type="EC" id="1.8.3.2" evidence="8"/>
<dbReference type="InterPro" id="IPR017937">
    <property type="entry name" value="Thioredoxin_CS"/>
</dbReference>
<proteinExistence type="predicted"/>
<evidence type="ECO:0000259" key="10">
    <source>
        <dbReference type="PROSITE" id="PS51324"/>
    </source>
</evidence>
<dbReference type="InterPro" id="IPR036774">
    <property type="entry name" value="ERV/ALR_sulphydryl_oxid_sf"/>
</dbReference>
<dbReference type="Pfam" id="PF04777">
    <property type="entry name" value="Evr1_Alr"/>
    <property type="match status" value="1"/>
</dbReference>
<evidence type="ECO:0000256" key="9">
    <source>
        <dbReference type="SAM" id="SignalP"/>
    </source>
</evidence>